<dbReference type="Proteomes" id="UP001464378">
    <property type="component" value="Unassembled WGS sequence"/>
</dbReference>
<sequence>MKKRKLLLGLLAGLLCVSCTACGSSLAENTETYFSTTSAILKTLFASGQTDKPAATPGADSDAVQLDAPTDFTVSEDGSYSFTGVDNAEYYLIYFCAPDATSDDDTFIYTSDPIEANDSNTYSGLFSDAFQYAFGDYLVKVYAFPDLTDNTHRMSTAATAEYVYTGDQSAPEINYYWNTFDGTMGVQVANLDAYLYEAYPDKVDVTFTNTADSSDTVTLTIDGVSADNFGTETDALTRGATYSVTAVATSTNSYVLNPTSDTTTVSDGLTLGDNHLFVDGYSYTDGFANNIFNWPIMAENFDLANGGEAGHVTSLRGATPFMTTPTAASAGSSYTYTLQAGSFAAGTLELYPDGTFLANETGGGPVNASHIGGTWTDNGDGTATLNYDHSTLVIE</sequence>
<proteinExistence type="predicted"/>
<protein>
    <submittedName>
        <fullName evidence="2">Uncharacterized protein</fullName>
    </submittedName>
</protein>
<reference evidence="2 3" key="1">
    <citation type="submission" date="2024-03" db="EMBL/GenBank/DDBJ databases">
        <title>Human intestinal bacterial collection.</title>
        <authorList>
            <person name="Pauvert C."/>
            <person name="Hitch T.C.A."/>
            <person name="Clavel T."/>
        </authorList>
    </citation>
    <scope>NUCLEOTIDE SEQUENCE [LARGE SCALE GENOMIC DNA]</scope>
    <source>
        <strain evidence="2 3">CLA-AP-H29</strain>
    </source>
</reference>
<keyword evidence="1" id="KW-0732">Signal</keyword>
<evidence type="ECO:0000313" key="2">
    <source>
        <dbReference type="EMBL" id="MEQ2441925.1"/>
    </source>
</evidence>
<evidence type="ECO:0000256" key="1">
    <source>
        <dbReference type="SAM" id="SignalP"/>
    </source>
</evidence>
<comment type="caution">
    <text evidence="2">The sequence shown here is derived from an EMBL/GenBank/DDBJ whole genome shotgun (WGS) entry which is preliminary data.</text>
</comment>
<keyword evidence="3" id="KW-1185">Reference proteome</keyword>
<dbReference type="RefSeq" id="WP_349230637.1">
    <property type="nucleotide sequence ID" value="NZ_JBBMFK010000001.1"/>
</dbReference>
<name>A0ABV1E3N4_9FIRM</name>
<dbReference type="EMBL" id="JBBMFK010000001">
    <property type="protein sequence ID" value="MEQ2441925.1"/>
    <property type="molecule type" value="Genomic_DNA"/>
</dbReference>
<feature type="signal peptide" evidence="1">
    <location>
        <begin position="1"/>
        <end position="21"/>
    </location>
</feature>
<feature type="chain" id="PRO_5047143289" evidence="1">
    <location>
        <begin position="22"/>
        <end position="395"/>
    </location>
</feature>
<accession>A0ABV1E3N4</accession>
<evidence type="ECO:0000313" key="3">
    <source>
        <dbReference type="Proteomes" id="UP001464378"/>
    </source>
</evidence>
<gene>
    <name evidence="2" type="ORF">WMO64_00400</name>
</gene>
<organism evidence="2 3">
    <name type="scientific">Pseudoflavonifractor intestinihominis</name>
    <dbReference type="NCBI Taxonomy" id="3133171"/>
    <lineage>
        <taxon>Bacteria</taxon>
        <taxon>Bacillati</taxon>
        <taxon>Bacillota</taxon>
        <taxon>Clostridia</taxon>
        <taxon>Eubacteriales</taxon>
        <taxon>Oscillospiraceae</taxon>
        <taxon>Pseudoflavonifractor</taxon>
    </lineage>
</organism>